<evidence type="ECO:0000313" key="10">
    <source>
        <dbReference type="Proteomes" id="UP000799770"/>
    </source>
</evidence>
<reference evidence="9" key="1">
    <citation type="journal article" date="2020" name="Stud. Mycol.">
        <title>101 Dothideomycetes genomes: a test case for predicting lifestyles and emergence of pathogens.</title>
        <authorList>
            <person name="Haridas S."/>
            <person name="Albert R."/>
            <person name="Binder M."/>
            <person name="Bloem J."/>
            <person name="Labutti K."/>
            <person name="Salamov A."/>
            <person name="Andreopoulos B."/>
            <person name="Baker S."/>
            <person name="Barry K."/>
            <person name="Bills G."/>
            <person name="Bluhm B."/>
            <person name="Cannon C."/>
            <person name="Castanera R."/>
            <person name="Culley D."/>
            <person name="Daum C."/>
            <person name="Ezra D."/>
            <person name="Gonzalez J."/>
            <person name="Henrissat B."/>
            <person name="Kuo A."/>
            <person name="Liang C."/>
            <person name="Lipzen A."/>
            <person name="Lutzoni F."/>
            <person name="Magnuson J."/>
            <person name="Mondo S."/>
            <person name="Nolan M."/>
            <person name="Ohm R."/>
            <person name="Pangilinan J."/>
            <person name="Park H.-J."/>
            <person name="Ramirez L."/>
            <person name="Alfaro M."/>
            <person name="Sun H."/>
            <person name="Tritt A."/>
            <person name="Yoshinaga Y."/>
            <person name="Zwiers L.-H."/>
            <person name="Turgeon B."/>
            <person name="Goodwin S."/>
            <person name="Spatafora J."/>
            <person name="Crous P."/>
            <person name="Grigoriev I."/>
        </authorList>
    </citation>
    <scope>NUCLEOTIDE SEQUENCE</scope>
    <source>
        <strain evidence="9">CBS 627.86</strain>
    </source>
</reference>
<dbReference type="Gene3D" id="3.10.20.90">
    <property type="entry name" value="Phosphatidylinositol 3-kinase Catalytic Subunit, Chain A, domain 1"/>
    <property type="match status" value="1"/>
</dbReference>
<sequence length="916" mass="103116">MQIRIRGPDGQTSVQIDDTATVAELQSTIAETTGLQAFDLKYGFPPRCLDLEQLDAVDLLCDIDLKLHGEQITAVARQIHDLPLRPAAGSPNNVNFGDQELNLSLPWQRLLQGPGLPSGALEYIGNAAANRMMIMYDEIDEVDEGLQMVHALQRFEQIAGRPFGMPDLSTQDVGSESYEEGSLCGVCRRIDLNQGFFPSHCLEEDAEWTVHNRHFKVGHLRNHQSKCPLCRLMVRAISNEPAFSRAFDAASDDSECSWHFWLHAEAYLGREEDDRTLKRRDLCRLEIYSVAHTTGPTVSICVEQSDERIETGNIGMGRMITQDQVDFYRITNWLSTCRDLHGAPCNCALVGNSVYDKGKLTLRMIDVEQGCIVEVSQDCPFVALSYCWGPSTVNHLKLTTNAIEQMTAPGSLSPDAPNVPTTIADAIILTKNINERFLWVDALCIIQDDPNDVATQIQAMDLIYSSAKLTIVAGTGSDAWAGLPGVRPHSRSLTQTLEKCGDLTLITTLPTLETALQGSHWETRAWTFQEKILSRRILIFARGQMFFYCNTASWSEDIILEPSTHFNTNTKIRRKAGFDSFSKPDLAPERHDFFGAKYRFPVHPLTYLNEPWLPGRKDIALNEPKYQYETLVKELTSRHLTTQADILNAFQGVLNLLRSSFRGQFLWGIPVDFLESVLLWQGVSGGAAGNASALSRFPSWSWASAYAPVSMPLFHRHRRHGGVRSVTIFFQVHPDTPSKVHRLSSDFESCRSPMTRFKIGFMTGTSYTNWKVRHVLSSNNVAFDRALCFYSEVAELRVSLNPKEVARETEANVPQQDEGTASMREYDILDNNDQWLGVIYLPHEWRARQPEKLPFVLIAGEVEGGYYGIPAALLAHIMLFESTNGVSRRVNVPHDIFLRFDDWKALRRELELIILV</sequence>
<evidence type="ECO:0000256" key="2">
    <source>
        <dbReference type="ARBA" id="ARBA00012759"/>
    </source>
</evidence>
<evidence type="ECO:0000313" key="9">
    <source>
        <dbReference type="EMBL" id="KAF2117182.1"/>
    </source>
</evidence>
<evidence type="ECO:0000256" key="3">
    <source>
        <dbReference type="ARBA" id="ARBA00022670"/>
    </source>
</evidence>
<dbReference type="AlphaFoldDB" id="A0A6A5ZCG6"/>
<dbReference type="Proteomes" id="UP000799770">
    <property type="component" value="Unassembled WGS sequence"/>
</dbReference>
<evidence type="ECO:0000259" key="7">
    <source>
        <dbReference type="Pfam" id="PF06985"/>
    </source>
</evidence>
<dbReference type="EC" id="3.4.19.12" evidence="2"/>
<evidence type="ECO:0000256" key="6">
    <source>
        <dbReference type="ARBA" id="ARBA00022807"/>
    </source>
</evidence>
<keyword evidence="4" id="KW-0833">Ubl conjugation pathway</keyword>
<evidence type="ECO:0000256" key="5">
    <source>
        <dbReference type="ARBA" id="ARBA00022801"/>
    </source>
</evidence>
<evidence type="ECO:0000256" key="4">
    <source>
        <dbReference type="ARBA" id="ARBA00022786"/>
    </source>
</evidence>
<dbReference type="Pfam" id="PF06985">
    <property type="entry name" value="HET"/>
    <property type="match status" value="1"/>
</dbReference>
<dbReference type="PANTHER" id="PTHR33112">
    <property type="entry name" value="DOMAIN PROTEIN, PUTATIVE-RELATED"/>
    <property type="match status" value="1"/>
</dbReference>
<dbReference type="EMBL" id="ML977319">
    <property type="protein sequence ID" value="KAF2117182.1"/>
    <property type="molecule type" value="Genomic_DNA"/>
</dbReference>
<evidence type="ECO:0000256" key="1">
    <source>
        <dbReference type="ARBA" id="ARBA00000707"/>
    </source>
</evidence>
<dbReference type="InterPro" id="IPR048857">
    <property type="entry name" value="OTU1_Ubl"/>
</dbReference>
<keyword evidence="3" id="KW-0645">Protease</keyword>
<keyword evidence="10" id="KW-1185">Reference proteome</keyword>
<dbReference type="Pfam" id="PF21403">
    <property type="entry name" value="OTU1_UBXL"/>
    <property type="match status" value="1"/>
</dbReference>
<protein>
    <recommendedName>
        <fullName evidence="2">ubiquitinyl hydrolase 1</fullName>
        <ecNumber evidence="2">3.4.19.12</ecNumber>
    </recommendedName>
</protein>
<dbReference type="PANTHER" id="PTHR33112:SF12">
    <property type="entry name" value="HETEROKARYON INCOMPATIBILITY DOMAIN-CONTAINING PROTEIN"/>
    <property type="match status" value="1"/>
</dbReference>
<feature type="domain" description="Heterokaryon incompatibility" evidence="7">
    <location>
        <begin position="381"/>
        <end position="530"/>
    </location>
</feature>
<feature type="domain" description="OTU1 Ubl" evidence="8">
    <location>
        <begin position="1"/>
        <end position="47"/>
    </location>
</feature>
<organism evidence="9 10">
    <name type="scientific">Lophiotrema nucula</name>
    <dbReference type="NCBI Taxonomy" id="690887"/>
    <lineage>
        <taxon>Eukaryota</taxon>
        <taxon>Fungi</taxon>
        <taxon>Dikarya</taxon>
        <taxon>Ascomycota</taxon>
        <taxon>Pezizomycotina</taxon>
        <taxon>Dothideomycetes</taxon>
        <taxon>Pleosporomycetidae</taxon>
        <taxon>Pleosporales</taxon>
        <taxon>Lophiotremataceae</taxon>
        <taxon>Lophiotrema</taxon>
    </lineage>
</organism>
<dbReference type="InterPro" id="IPR010730">
    <property type="entry name" value="HET"/>
</dbReference>
<keyword evidence="5" id="KW-0378">Hydrolase</keyword>
<dbReference type="OrthoDB" id="5135333at2759"/>
<proteinExistence type="predicted"/>
<keyword evidence="6" id="KW-0788">Thiol protease</keyword>
<gene>
    <name evidence="9" type="ORF">BDV96DRAFT_571685</name>
</gene>
<accession>A0A6A5ZCG6</accession>
<comment type="catalytic activity">
    <reaction evidence="1">
        <text>Thiol-dependent hydrolysis of ester, thioester, amide, peptide and isopeptide bonds formed by the C-terminal Gly of ubiquitin (a 76-residue protein attached to proteins as an intracellular targeting signal).</text>
        <dbReference type="EC" id="3.4.19.12"/>
    </reaction>
</comment>
<evidence type="ECO:0000259" key="8">
    <source>
        <dbReference type="Pfam" id="PF21403"/>
    </source>
</evidence>
<name>A0A6A5ZCG6_9PLEO</name>